<keyword evidence="1" id="KW-0946">Virion</keyword>
<dbReference type="Pfam" id="PF11122">
    <property type="entry name" value="Spore-coat_CotD"/>
    <property type="match status" value="1"/>
</dbReference>
<organism evidence="1 2">
    <name type="scientific">Halalkalibacter suaedae</name>
    <dbReference type="NCBI Taxonomy" id="2822140"/>
    <lineage>
        <taxon>Bacteria</taxon>
        <taxon>Bacillati</taxon>
        <taxon>Bacillota</taxon>
        <taxon>Bacilli</taxon>
        <taxon>Bacillales</taxon>
        <taxon>Bacillaceae</taxon>
        <taxon>Halalkalibacter</taxon>
    </lineage>
</organism>
<accession>A0A940WRX7</accession>
<gene>
    <name evidence="1" type="ORF">J7W16_05985</name>
</gene>
<evidence type="ECO:0000313" key="2">
    <source>
        <dbReference type="Proteomes" id="UP000678228"/>
    </source>
</evidence>
<comment type="caution">
    <text evidence="1">The sequence shown here is derived from an EMBL/GenBank/DDBJ whole genome shotgun (WGS) entry which is preliminary data.</text>
</comment>
<dbReference type="AlphaFoldDB" id="A0A940WRX7"/>
<protein>
    <submittedName>
        <fullName evidence="1">Spore coat protein</fullName>
    </submittedName>
</protein>
<evidence type="ECO:0000313" key="1">
    <source>
        <dbReference type="EMBL" id="MBP3950678.1"/>
    </source>
</evidence>
<dbReference type="EMBL" id="JAGKSQ010000002">
    <property type="protein sequence ID" value="MBP3950678.1"/>
    <property type="molecule type" value="Genomic_DNA"/>
</dbReference>
<keyword evidence="1" id="KW-0167">Capsid protein</keyword>
<sequence length="106" mass="11873">MHCYPRPHVCKMPTTTRVLPARVAPTQQNIIEKTCEYIVPEIYPTHTHNITNHVYKHVKSFPQTYSASQTIANQQFVVPPGPPRPVPAPPAYGPVAGAGLFGRRFR</sequence>
<name>A0A940WRX7_9BACI</name>
<reference evidence="1" key="1">
    <citation type="submission" date="2021-03" db="EMBL/GenBank/DDBJ databases">
        <title>Bacillus suaedae sp. nov., isolated from Suaeda aralocaspica.</title>
        <authorList>
            <person name="Lei R.F.R."/>
        </authorList>
    </citation>
    <scope>NUCLEOTIDE SEQUENCE</scope>
    <source>
        <strain evidence="1">YZJH907-2</strain>
    </source>
</reference>
<dbReference type="Proteomes" id="UP000678228">
    <property type="component" value="Unassembled WGS sequence"/>
</dbReference>
<proteinExistence type="predicted"/>
<dbReference type="InterPro" id="IPR020108">
    <property type="entry name" value="Spore_coat_CotD"/>
</dbReference>
<keyword evidence="2" id="KW-1185">Reference proteome</keyword>
<dbReference type="RefSeq" id="WP_210596362.1">
    <property type="nucleotide sequence ID" value="NZ_JAGKSQ010000002.1"/>
</dbReference>